<evidence type="ECO:0000259" key="14">
    <source>
        <dbReference type="SMART" id="SM00835"/>
    </source>
</evidence>
<evidence type="ECO:0000313" key="16">
    <source>
        <dbReference type="Proteomes" id="UP000436088"/>
    </source>
</evidence>
<dbReference type="InterPro" id="IPR006045">
    <property type="entry name" value="Cupin_1"/>
</dbReference>
<dbReference type="EMBL" id="VEPZ02001007">
    <property type="protein sequence ID" value="KAE8702691.1"/>
    <property type="molecule type" value="Genomic_DNA"/>
</dbReference>
<keyword evidence="7 12" id="KW-1015">Disulfide bond</keyword>
<evidence type="ECO:0000313" key="15">
    <source>
        <dbReference type="EMBL" id="KAE8702691.1"/>
    </source>
</evidence>
<feature type="binding site" evidence="11">
    <location>
        <position position="109"/>
    </location>
    <ligand>
        <name>Mn(2+)</name>
        <dbReference type="ChEBI" id="CHEBI:29035"/>
    </ligand>
</feature>
<dbReference type="CDD" id="cd02241">
    <property type="entry name" value="cupin_OxOx"/>
    <property type="match status" value="1"/>
</dbReference>
<evidence type="ECO:0000256" key="8">
    <source>
        <dbReference type="ARBA" id="ARBA00023180"/>
    </source>
</evidence>
<dbReference type="InterPro" id="IPR019780">
    <property type="entry name" value="Germin_Mn-BS"/>
</dbReference>
<feature type="binding site" evidence="11">
    <location>
        <position position="114"/>
    </location>
    <ligand>
        <name>Mn(2+)</name>
        <dbReference type="ChEBI" id="CHEBI:29035"/>
    </ligand>
</feature>
<dbReference type="PROSITE" id="PS00725">
    <property type="entry name" value="GERMIN"/>
    <property type="match status" value="1"/>
</dbReference>
<evidence type="ECO:0000256" key="9">
    <source>
        <dbReference type="ARBA" id="ARBA00023211"/>
    </source>
</evidence>
<feature type="binding site" evidence="11">
    <location>
        <position position="107"/>
    </location>
    <ligand>
        <name>Mn(2+)</name>
        <dbReference type="ChEBI" id="CHEBI:29035"/>
    </ligand>
</feature>
<dbReference type="AlphaFoldDB" id="A0A6A3ADL2"/>
<feature type="binding site" evidence="10">
    <location>
        <position position="109"/>
    </location>
    <ligand>
        <name>oxalate</name>
        <dbReference type="ChEBI" id="CHEBI:30623"/>
    </ligand>
</feature>
<keyword evidence="8" id="KW-0325">Glycoprotein</keyword>
<keyword evidence="16" id="KW-1185">Reference proteome</keyword>
<dbReference type="Gene3D" id="2.60.120.10">
    <property type="entry name" value="Jelly Rolls"/>
    <property type="match status" value="1"/>
</dbReference>
<dbReference type="PRINTS" id="PR00325">
    <property type="entry name" value="GERMIN"/>
</dbReference>
<evidence type="ECO:0000256" key="2">
    <source>
        <dbReference type="ARBA" id="ARBA00007456"/>
    </source>
</evidence>
<organism evidence="15 16">
    <name type="scientific">Hibiscus syriacus</name>
    <name type="common">Rose of Sharon</name>
    <dbReference type="NCBI Taxonomy" id="106335"/>
    <lineage>
        <taxon>Eukaryota</taxon>
        <taxon>Viridiplantae</taxon>
        <taxon>Streptophyta</taxon>
        <taxon>Embryophyta</taxon>
        <taxon>Tracheophyta</taxon>
        <taxon>Spermatophyta</taxon>
        <taxon>Magnoliopsida</taxon>
        <taxon>eudicotyledons</taxon>
        <taxon>Gunneridae</taxon>
        <taxon>Pentapetalae</taxon>
        <taxon>rosids</taxon>
        <taxon>malvids</taxon>
        <taxon>Malvales</taxon>
        <taxon>Malvaceae</taxon>
        <taxon>Malvoideae</taxon>
        <taxon>Hibiscus</taxon>
    </lineage>
</organism>
<proteinExistence type="inferred from homology"/>
<evidence type="ECO:0000256" key="3">
    <source>
        <dbReference type="ARBA" id="ARBA00022523"/>
    </source>
</evidence>
<feature type="binding site" evidence="10">
    <location>
        <position position="114"/>
    </location>
    <ligand>
        <name>oxalate</name>
        <dbReference type="ChEBI" id="CHEBI:30623"/>
    </ligand>
</feature>
<dbReference type="PANTHER" id="PTHR31238">
    <property type="entry name" value="GERMIN-LIKE PROTEIN SUBFAMILY 3 MEMBER 3"/>
    <property type="match status" value="1"/>
</dbReference>
<dbReference type="SMART" id="SM00835">
    <property type="entry name" value="Cupin_1"/>
    <property type="match status" value="1"/>
</dbReference>
<accession>A0A6A3ADL2</accession>
<keyword evidence="5 10" id="KW-0479">Metal-binding</keyword>
<evidence type="ECO:0000256" key="13">
    <source>
        <dbReference type="RuleBase" id="RU366015"/>
    </source>
</evidence>
<keyword evidence="9 10" id="KW-0464">Manganese</keyword>
<reference evidence="15" key="1">
    <citation type="submission" date="2019-09" db="EMBL/GenBank/DDBJ databases">
        <title>Draft genome information of white flower Hibiscus syriacus.</title>
        <authorList>
            <person name="Kim Y.-M."/>
        </authorList>
    </citation>
    <scope>NUCLEOTIDE SEQUENCE [LARGE SCALE GENOMIC DNA]</scope>
    <source>
        <strain evidence="15">YM2019G1</strain>
    </source>
</reference>
<feature type="signal peptide" evidence="13">
    <location>
        <begin position="1"/>
        <end position="21"/>
    </location>
</feature>
<dbReference type="Proteomes" id="UP000436088">
    <property type="component" value="Unassembled WGS sequence"/>
</dbReference>
<evidence type="ECO:0000256" key="5">
    <source>
        <dbReference type="ARBA" id="ARBA00022723"/>
    </source>
</evidence>
<feature type="binding site" evidence="11">
    <location>
        <position position="153"/>
    </location>
    <ligand>
        <name>Mn(2+)</name>
        <dbReference type="ChEBI" id="CHEBI:29035"/>
    </ligand>
</feature>
<dbReference type="InterPro" id="IPR011051">
    <property type="entry name" value="RmlC_Cupin_sf"/>
</dbReference>
<evidence type="ECO:0000256" key="11">
    <source>
        <dbReference type="PIRSR" id="PIRSR601929-2"/>
    </source>
</evidence>
<dbReference type="InterPro" id="IPR001929">
    <property type="entry name" value="Germin"/>
</dbReference>
<keyword evidence="4 13" id="KW-0964">Secreted</keyword>
<evidence type="ECO:0000256" key="10">
    <source>
        <dbReference type="PIRSR" id="PIRSR601929-1"/>
    </source>
</evidence>
<dbReference type="GO" id="GO:0010497">
    <property type="term" value="P:plasmodesmata-mediated intercellular transport"/>
    <property type="evidence" value="ECO:0007669"/>
    <property type="project" value="UniProtKB-ARBA"/>
</dbReference>
<name>A0A6A3ADL2_HIBSY</name>
<keyword evidence="3 13" id="KW-0052">Apoplast</keyword>
<dbReference type="SUPFAM" id="SSF51182">
    <property type="entry name" value="RmlC-like cupins"/>
    <property type="match status" value="1"/>
</dbReference>
<feature type="binding site" evidence="10">
    <location>
        <position position="104"/>
    </location>
    <ligand>
        <name>oxalate</name>
        <dbReference type="ChEBI" id="CHEBI:30623"/>
    </ligand>
</feature>
<dbReference type="FunFam" id="2.60.120.10:FF:000025">
    <property type="entry name" value="germin-like protein subfamily 2 member 1"/>
    <property type="match status" value="1"/>
</dbReference>
<dbReference type="GO" id="GO:0009506">
    <property type="term" value="C:plasmodesma"/>
    <property type="evidence" value="ECO:0007669"/>
    <property type="project" value="UniProtKB-ARBA"/>
</dbReference>
<evidence type="ECO:0000256" key="1">
    <source>
        <dbReference type="ARBA" id="ARBA00004271"/>
    </source>
</evidence>
<keyword evidence="6 13" id="KW-0732">Signal</keyword>
<comment type="subcellular location">
    <subcellularLocation>
        <location evidence="1 13">Secreted</location>
        <location evidence="1 13">Extracellular space</location>
        <location evidence="1 13">Apoplast</location>
    </subcellularLocation>
</comment>
<dbReference type="GO" id="GO:0048046">
    <property type="term" value="C:apoplast"/>
    <property type="evidence" value="ECO:0007669"/>
    <property type="project" value="UniProtKB-SubCell"/>
</dbReference>
<dbReference type="Pfam" id="PF00190">
    <property type="entry name" value="Cupin_1"/>
    <property type="match status" value="1"/>
</dbReference>
<protein>
    <recommendedName>
        <fullName evidence="13">Germin-like protein</fullName>
    </recommendedName>
</protein>
<feature type="disulfide bond" evidence="12">
    <location>
        <begin position="30"/>
        <end position="45"/>
    </location>
</feature>
<dbReference type="OrthoDB" id="1921208at2759"/>
<feature type="domain" description="Cupin type-1" evidence="14">
    <location>
        <begin position="59"/>
        <end position="207"/>
    </location>
</feature>
<feature type="chain" id="PRO_5025707533" description="Germin-like protein" evidence="13">
    <location>
        <begin position="22"/>
        <end position="219"/>
    </location>
</feature>
<evidence type="ECO:0000256" key="7">
    <source>
        <dbReference type="ARBA" id="ARBA00023157"/>
    </source>
</evidence>
<dbReference type="GO" id="GO:2000280">
    <property type="term" value="P:regulation of root development"/>
    <property type="evidence" value="ECO:0007669"/>
    <property type="project" value="UniProtKB-ARBA"/>
</dbReference>
<sequence length="219" mass="23240">MEASPTLFLITFALMLGASRGDFDLLQDVCVADLYSGVKVNGFPCKHPSTIGPNDFFFCGLANPGIPNNTVGSVVTLAHVEKIPGLNTLGVAMSRIDYAPGGVNPPHIHPRASEILFVLEGELEVGFLTTANVLMSKVIKKGEVFVFPKGLVHFQKNIGTTPAAVITAFNSQFPGTQSIAATLFAASPAVPCDVLSKAFQISDKEVQIIKSKLTPKKQA</sequence>
<comment type="similarity">
    <text evidence="2 13">Belongs to the germin family.</text>
</comment>
<evidence type="ECO:0000256" key="12">
    <source>
        <dbReference type="PIRSR" id="PIRSR601929-3"/>
    </source>
</evidence>
<dbReference type="InterPro" id="IPR014710">
    <property type="entry name" value="RmlC-like_jellyroll"/>
</dbReference>
<evidence type="ECO:0000256" key="6">
    <source>
        <dbReference type="ARBA" id="ARBA00022729"/>
    </source>
</evidence>
<dbReference type="GO" id="GO:0030145">
    <property type="term" value="F:manganese ion binding"/>
    <property type="evidence" value="ECO:0007669"/>
    <property type="project" value="UniProtKB-UniRule"/>
</dbReference>
<gene>
    <name evidence="15" type="ORF">F3Y22_tig00110482pilonHSYRG00653</name>
</gene>
<comment type="caution">
    <text evidence="15">The sequence shown here is derived from an EMBL/GenBank/DDBJ whole genome shotgun (WGS) entry which is preliminary data.</text>
</comment>
<evidence type="ECO:0000256" key="4">
    <source>
        <dbReference type="ARBA" id="ARBA00022525"/>
    </source>
</evidence>